<dbReference type="AlphaFoldDB" id="A0AA38XC22"/>
<proteinExistence type="predicted"/>
<accession>A0AA38XC22</accession>
<comment type="caution">
    <text evidence="1">The sequence shown here is derived from an EMBL/GenBank/DDBJ whole genome shotgun (WGS) entry which is preliminary data.</text>
</comment>
<protein>
    <submittedName>
        <fullName evidence="1">Uncharacterized protein</fullName>
    </submittedName>
</protein>
<sequence length="243" mass="27712">MAMTSPGQDKPAAQTFETLPAEIRIKIYHDLFSGFKLKYTIADPITKKPGCAYVPEDSIVLCQCEPRYPFAILTVNKKLSEEAIAISRSCPVFLDVRGCTIRSSWKLIVLSVDVRHRIHSVVTDEQLWKRYPGFLKWCSEPTNYPALREVEIQGPMVFLRGSTKATETFIRTGVWEHQLGTAEFEYLLRSWPKYVARLEPNITSGQLNLRMQCSIPYVVGEIRGVLLWSKLGMTMTDVKPPRI</sequence>
<dbReference type="EMBL" id="JAPDRK010000007">
    <property type="protein sequence ID" value="KAJ9610698.1"/>
    <property type="molecule type" value="Genomic_DNA"/>
</dbReference>
<name>A0AA38XC22_9EURO</name>
<dbReference type="Proteomes" id="UP001172673">
    <property type="component" value="Unassembled WGS sequence"/>
</dbReference>
<keyword evidence="2" id="KW-1185">Reference proteome</keyword>
<reference evidence="1" key="1">
    <citation type="submission" date="2022-10" db="EMBL/GenBank/DDBJ databases">
        <title>Culturing micro-colonial fungi from biological soil crusts in the Mojave desert and describing Neophaeococcomyces mojavensis, and introducing the new genera and species Taxawa tesnikishii.</title>
        <authorList>
            <person name="Kurbessoian T."/>
            <person name="Stajich J.E."/>
        </authorList>
    </citation>
    <scope>NUCLEOTIDE SEQUENCE</scope>
    <source>
        <strain evidence="1">TK_41</strain>
    </source>
</reference>
<evidence type="ECO:0000313" key="1">
    <source>
        <dbReference type="EMBL" id="KAJ9610698.1"/>
    </source>
</evidence>
<organism evidence="1 2">
    <name type="scientific">Cladophialophora chaetospira</name>
    <dbReference type="NCBI Taxonomy" id="386627"/>
    <lineage>
        <taxon>Eukaryota</taxon>
        <taxon>Fungi</taxon>
        <taxon>Dikarya</taxon>
        <taxon>Ascomycota</taxon>
        <taxon>Pezizomycotina</taxon>
        <taxon>Eurotiomycetes</taxon>
        <taxon>Chaetothyriomycetidae</taxon>
        <taxon>Chaetothyriales</taxon>
        <taxon>Herpotrichiellaceae</taxon>
        <taxon>Cladophialophora</taxon>
    </lineage>
</organism>
<gene>
    <name evidence="1" type="ORF">H2200_005475</name>
</gene>
<evidence type="ECO:0000313" key="2">
    <source>
        <dbReference type="Proteomes" id="UP001172673"/>
    </source>
</evidence>